<dbReference type="PANTHER" id="PTHR24168:SF24">
    <property type="entry name" value="KN MOTIF AND ANKYRIN REPEAT DOMAIN-CONTAINING PROTEIN 4"/>
    <property type="match status" value="1"/>
</dbReference>
<feature type="repeat" description="ANK" evidence="1">
    <location>
        <begin position="93"/>
        <end position="115"/>
    </location>
</feature>
<dbReference type="SUPFAM" id="SSF48403">
    <property type="entry name" value="Ankyrin repeat"/>
    <property type="match status" value="1"/>
</dbReference>
<dbReference type="Pfam" id="PF00023">
    <property type="entry name" value="Ank"/>
    <property type="match status" value="1"/>
</dbReference>
<dbReference type="AlphaFoldDB" id="A0AAY4CNS0"/>
<evidence type="ECO:0000313" key="3">
    <source>
        <dbReference type="Proteomes" id="UP000694580"/>
    </source>
</evidence>
<reference evidence="2" key="3">
    <citation type="submission" date="2025-09" db="UniProtKB">
        <authorList>
            <consortium name="Ensembl"/>
        </authorList>
    </citation>
    <scope>IDENTIFICATION</scope>
</reference>
<reference evidence="2" key="2">
    <citation type="submission" date="2025-08" db="UniProtKB">
        <authorList>
            <consortium name="Ensembl"/>
        </authorList>
    </citation>
    <scope>IDENTIFICATION</scope>
</reference>
<dbReference type="Ensembl" id="ENSDCDT00010043490.1">
    <property type="protein sequence ID" value="ENSDCDP00010034865.1"/>
    <property type="gene ID" value="ENSDCDG00010022480.1"/>
</dbReference>
<organism evidence="2 3">
    <name type="scientific">Denticeps clupeoides</name>
    <name type="common">denticle herring</name>
    <dbReference type="NCBI Taxonomy" id="299321"/>
    <lineage>
        <taxon>Eukaryota</taxon>
        <taxon>Metazoa</taxon>
        <taxon>Chordata</taxon>
        <taxon>Craniata</taxon>
        <taxon>Vertebrata</taxon>
        <taxon>Euteleostomi</taxon>
        <taxon>Actinopterygii</taxon>
        <taxon>Neopterygii</taxon>
        <taxon>Teleostei</taxon>
        <taxon>Clupei</taxon>
        <taxon>Clupeiformes</taxon>
        <taxon>Denticipitoidei</taxon>
        <taxon>Denticipitidae</taxon>
        <taxon>Denticeps</taxon>
    </lineage>
</organism>
<dbReference type="InterPro" id="IPR047184">
    <property type="entry name" value="KANK1-4"/>
</dbReference>
<dbReference type="PANTHER" id="PTHR24168">
    <property type="entry name" value="KN MOTIF AND ANKYRIN REPEAT DOMAIN-CONTAINING"/>
    <property type="match status" value="1"/>
</dbReference>
<dbReference type="Pfam" id="PF12796">
    <property type="entry name" value="Ank_2"/>
    <property type="match status" value="1"/>
</dbReference>
<feature type="repeat" description="ANK" evidence="1">
    <location>
        <begin position="60"/>
        <end position="92"/>
    </location>
</feature>
<dbReference type="SMART" id="SM00248">
    <property type="entry name" value="ANK"/>
    <property type="match status" value="4"/>
</dbReference>
<sequence>MLISSIFFTQHRLCEVDHQNKAGYTAIMLAALTAAESPEDIEVAEQLLRLGNVNARASQAGQTALMLAVSHGRTAMVKVLLDCGADVNVQDHDGSSALMCACEHGHAEIVRLLLDQPSCDTGLTDKHGQTALLVAMEASHMEIVDLLKAHTNTTASEASAPC</sequence>
<protein>
    <submittedName>
        <fullName evidence="2">Uncharacterized protein</fullName>
    </submittedName>
</protein>
<accession>A0AAY4CNS0</accession>
<dbReference type="PROSITE" id="PS50088">
    <property type="entry name" value="ANK_REPEAT"/>
    <property type="match status" value="2"/>
</dbReference>
<dbReference type="GeneTree" id="ENSGT00940000158468"/>
<dbReference type="GO" id="GO:0005856">
    <property type="term" value="C:cytoskeleton"/>
    <property type="evidence" value="ECO:0007669"/>
    <property type="project" value="TreeGrafter"/>
</dbReference>
<proteinExistence type="predicted"/>
<dbReference type="GO" id="GO:0005737">
    <property type="term" value="C:cytoplasm"/>
    <property type="evidence" value="ECO:0007669"/>
    <property type="project" value="TreeGrafter"/>
</dbReference>
<keyword evidence="1" id="KW-0040">ANK repeat</keyword>
<dbReference type="GO" id="GO:0030837">
    <property type="term" value="P:negative regulation of actin filament polymerization"/>
    <property type="evidence" value="ECO:0007669"/>
    <property type="project" value="InterPro"/>
</dbReference>
<dbReference type="PROSITE" id="PS50297">
    <property type="entry name" value="ANK_REP_REGION"/>
    <property type="match status" value="2"/>
</dbReference>
<dbReference type="InterPro" id="IPR036770">
    <property type="entry name" value="Ankyrin_rpt-contain_sf"/>
</dbReference>
<evidence type="ECO:0000313" key="2">
    <source>
        <dbReference type="Ensembl" id="ENSDCDP00010034865.1"/>
    </source>
</evidence>
<dbReference type="InterPro" id="IPR002110">
    <property type="entry name" value="Ankyrin_rpt"/>
</dbReference>
<reference evidence="2 3" key="1">
    <citation type="submission" date="2020-06" db="EMBL/GenBank/DDBJ databases">
        <authorList>
            <consortium name="Wellcome Sanger Institute Data Sharing"/>
        </authorList>
    </citation>
    <scope>NUCLEOTIDE SEQUENCE [LARGE SCALE GENOMIC DNA]</scope>
</reference>
<dbReference type="Gene3D" id="1.25.40.20">
    <property type="entry name" value="Ankyrin repeat-containing domain"/>
    <property type="match status" value="1"/>
</dbReference>
<evidence type="ECO:0000256" key="1">
    <source>
        <dbReference type="PROSITE-ProRule" id="PRU00023"/>
    </source>
</evidence>
<name>A0AAY4CNS0_9TELE</name>
<keyword evidence="3" id="KW-1185">Reference proteome</keyword>
<dbReference type="Proteomes" id="UP000694580">
    <property type="component" value="Chromosome 13"/>
</dbReference>